<comment type="subcellular location">
    <subcellularLocation>
        <location evidence="1">Nucleus inner membrane</location>
        <topology evidence="1">Multi-pass membrane protein</topology>
    </subcellularLocation>
</comment>
<feature type="transmembrane region" description="Helical" evidence="10">
    <location>
        <begin position="159"/>
        <end position="182"/>
    </location>
</feature>
<evidence type="ECO:0000313" key="12">
    <source>
        <dbReference type="Proteomes" id="UP000823561"/>
    </source>
</evidence>
<evidence type="ECO:0000256" key="7">
    <source>
        <dbReference type="ARBA" id="ARBA00031700"/>
    </source>
</evidence>
<feature type="transmembrane region" description="Helical" evidence="10">
    <location>
        <begin position="82"/>
        <end position="106"/>
    </location>
</feature>
<evidence type="ECO:0000256" key="8">
    <source>
        <dbReference type="ARBA" id="ARBA00032957"/>
    </source>
</evidence>
<name>A0AAV6FQQ6_9TELE</name>
<evidence type="ECO:0000256" key="10">
    <source>
        <dbReference type="SAM" id="Phobius"/>
    </source>
</evidence>
<proteinExistence type="inferred from homology"/>
<feature type="region of interest" description="Disordered" evidence="9">
    <location>
        <begin position="280"/>
        <end position="299"/>
    </location>
</feature>
<comment type="similarity">
    <text evidence="2">Belongs to the nurim family.</text>
</comment>
<evidence type="ECO:0000256" key="9">
    <source>
        <dbReference type="SAM" id="MobiDB-lite"/>
    </source>
</evidence>
<sequence length="299" mass="33593">MQSLIPEISFTQKKLKFDMASIDLRVSYLSILALLNFVFVFVTGTDFVRFISFRAIYHNITGGSALCQESVPWSVALRDTSVLKAVCVDLILLALFTVQHSVLAWPPVKQACQSVLGVLNRAMYCSTTALALQALMRFWQPVTNAPCLWSVHDAPWDIWFPLICFVFHFLAWAIIFSILLIFDYGELLGIKQVYYECLGMGDPLALKSARAQRLYAHLRHPVCLELGVVLWLLPTFPLDRFLLAGYLTIYLALAHSLDTQDCAYLSVQLRSKMQIFSIPPGGSGQALSTTANNNNHKHD</sequence>
<dbReference type="GO" id="GO:0005637">
    <property type="term" value="C:nuclear inner membrane"/>
    <property type="evidence" value="ECO:0007669"/>
    <property type="project" value="UniProtKB-SubCell"/>
</dbReference>
<evidence type="ECO:0000256" key="3">
    <source>
        <dbReference type="ARBA" id="ARBA00013379"/>
    </source>
</evidence>
<gene>
    <name evidence="11" type="ORF">AALO_G00260970</name>
</gene>
<dbReference type="PANTHER" id="PTHR31040:SF1">
    <property type="entry name" value="NURIM"/>
    <property type="match status" value="1"/>
</dbReference>
<feature type="transmembrane region" description="Helical" evidence="10">
    <location>
        <begin position="118"/>
        <end position="139"/>
    </location>
</feature>
<comment type="caution">
    <text evidence="11">The sequence shown here is derived from an EMBL/GenBank/DDBJ whole genome shotgun (WGS) entry which is preliminary data.</text>
</comment>
<protein>
    <recommendedName>
        <fullName evidence="3">Nurim</fullName>
    </recommendedName>
    <alternativeName>
        <fullName evidence="8">Nuclear envelope membrane protein</fullName>
    </alternativeName>
    <alternativeName>
        <fullName evidence="7">Nuclear rim protein</fullName>
    </alternativeName>
</protein>
<dbReference type="PANTHER" id="PTHR31040">
    <property type="entry name" value="NURIM"/>
    <property type="match status" value="1"/>
</dbReference>
<keyword evidence="6 10" id="KW-0472">Membrane</keyword>
<feature type="transmembrane region" description="Helical" evidence="10">
    <location>
        <begin position="22"/>
        <end position="42"/>
    </location>
</feature>
<reference evidence="11" key="1">
    <citation type="submission" date="2020-10" db="EMBL/GenBank/DDBJ databases">
        <title>Chromosome-scale genome assembly of the Allis shad, Alosa alosa.</title>
        <authorList>
            <person name="Margot Z."/>
            <person name="Christophe K."/>
            <person name="Cabau C."/>
            <person name="Louis A."/>
            <person name="Berthelot C."/>
            <person name="Parey E."/>
            <person name="Roest Crollius H."/>
            <person name="Montfort J."/>
            <person name="Robinson-Rechavi M."/>
            <person name="Bucao C."/>
            <person name="Bouchez O."/>
            <person name="Gislard M."/>
            <person name="Lluch J."/>
            <person name="Milhes M."/>
            <person name="Lampietro C."/>
            <person name="Lopez Roques C."/>
            <person name="Donnadieu C."/>
            <person name="Braasch I."/>
            <person name="Desvignes T."/>
            <person name="Postlethwait J."/>
            <person name="Bobe J."/>
            <person name="Guiguen Y."/>
        </authorList>
    </citation>
    <scope>NUCLEOTIDE SEQUENCE</scope>
    <source>
        <strain evidence="11">M-15738</strain>
        <tissue evidence="11">Blood</tissue>
    </source>
</reference>
<evidence type="ECO:0000256" key="6">
    <source>
        <dbReference type="ARBA" id="ARBA00023136"/>
    </source>
</evidence>
<accession>A0AAV6FQQ6</accession>
<dbReference type="EMBL" id="JADWDJ010000020">
    <property type="protein sequence ID" value="KAG5265058.1"/>
    <property type="molecule type" value="Genomic_DNA"/>
</dbReference>
<evidence type="ECO:0000256" key="2">
    <source>
        <dbReference type="ARBA" id="ARBA00010631"/>
    </source>
</evidence>
<dbReference type="InterPro" id="IPR033580">
    <property type="entry name" value="Nurim-like"/>
</dbReference>
<evidence type="ECO:0000313" key="11">
    <source>
        <dbReference type="EMBL" id="KAG5265058.1"/>
    </source>
</evidence>
<evidence type="ECO:0000256" key="1">
    <source>
        <dbReference type="ARBA" id="ARBA00004473"/>
    </source>
</evidence>
<dbReference type="Proteomes" id="UP000823561">
    <property type="component" value="Chromosome 20"/>
</dbReference>
<keyword evidence="5 10" id="KW-1133">Transmembrane helix</keyword>
<dbReference type="AlphaFoldDB" id="A0AAV6FQQ6"/>
<keyword evidence="4 10" id="KW-0812">Transmembrane</keyword>
<evidence type="ECO:0000256" key="4">
    <source>
        <dbReference type="ARBA" id="ARBA00022692"/>
    </source>
</evidence>
<organism evidence="11 12">
    <name type="scientific">Alosa alosa</name>
    <name type="common">allis shad</name>
    <dbReference type="NCBI Taxonomy" id="278164"/>
    <lineage>
        <taxon>Eukaryota</taxon>
        <taxon>Metazoa</taxon>
        <taxon>Chordata</taxon>
        <taxon>Craniata</taxon>
        <taxon>Vertebrata</taxon>
        <taxon>Euteleostomi</taxon>
        <taxon>Actinopterygii</taxon>
        <taxon>Neopterygii</taxon>
        <taxon>Teleostei</taxon>
        <taxon>Clupei</taxon>
        <taxon>Clupeiformes</taxon>
        <taxon>Clupeoidei</taxon>
        <taxon>Clupeidae</taxon>
        <taxon>Alosa</taxon>
    </lineage>
</organism>
<keyword evidence="12" id="KW-1185">Reference proteome</keyword>
<evidence type="ECO:0000256" key="5">
    <source>
        <dbReference type="ARBA" id="ARBA00022989"/>
    </source>
</evidence>
<feature type="compositionally biased region" description="Polar residues" evidence="9">
    <location>
        <begin position="285"/>
        <end position="299"/>
    </location>
</feature>